<comment type="caution">
    <text evidence="12">The sequence shown here is derived from an EMBL/GenBank/DDBJ whole genome shotgun (WGS) entry which is preliminary data.</text>
</comment>
<evidence type="ECO:0000256" key="5">
    <source>
        <dbReference type="ARBA" id="ARBA00022801"/>
    </source>
</evidence>
<dbReference type="GO" id="GO:0046872">
    <property type="term" value="F:metal ion binding"/>
    <property type="evidence" value="ECO:0007669"/>
    <property type="project" value="UniProtKB-KW"/>
</dbReference>
<dbReference type="RefSeq" id="WP_100341180.1">
    <property type="nucleotide sequence ID" value="NZ_PGFJ01000001.1"/>
</dbReference>
<feature type="signal peptide" evidence="9">
    <location>
        <begin position="1"/>
        <end position="21"/>
    </location>
</feature>
<keyword evidence="4" id="KW-0479">Metal-binding</keyword>
<evidence type="ECO:0000256" key="2">
    <source>
        <dbReference type="ARBA" id="ARBA00007261"/>
    </source>
</evidence>
<evidence type="ECO:0000256" key="3">
    <source>
        <dbReference type="ARBA" id="ARBA00022670"/>
    </source>
</evidence>
<evidence type="ECO:0000256" key="4">
    <source>
        <dbReference type="ARBA" id="ARBA00022723"/>
    </source>
</evidence>
<dbReference type="SUPFAM" id="SSF63411">
    <property type="entry name" value="LuxS/MPP-like metallohydrolase"/>
    <property type="match status" value="4"/>
</dbReference>
<accession>A0A2H9VW35</accession>
<dbReference type="Proteomes" id="UP000242687">
    <property type="component" value="Unassembled WGS sequence"/>
</dbReference>
<dbReference type="GO" id="GO:0006508">
    <property type="term" value="P:proteolysis"/>
    <property type="evidence" value="ECO:0007669"/>
    <property type="project" value="UniProtKB-KW"/>
</dbReference>
<keyword evidence="3 12" id="KW-0645">Protease</keyword>
<evidence type="ECO:0000256" key="9">
    <source>
        <dbReference type="SAM" id="SignalP"/>
    </source>
</evidence>
<evidence type="ECO:0000256" key="1">
    <source>
        <dbReference type="ARBA" id="ARBA00001947"/>
    </source>
</evidence>
<feature type="domain" description="Peptidase M16 C-terminal" evidence="11">
    <location>
        <begin position="202"/>
        <end position="382"/>
    </location>
</feature>
<feature type="chain" id="PRO_5014151246" evidence="9">
    <location>
        <begin position="22"/>
        <end position="928"/>
    </location>
</feature>
<feature type="domain" description="Peptidase M16 C-terminal" evidence="11">
    <location>
        <begin position="679"/>
        <end position="852"/>
    </location>
</feature>
<keyword evidence="5" id="KW-0378">Hydrolase</keyword>
<feature type="domain" description="Peptidase M16 N-terminal" evidence="10">
    <location>
        <begin position="46"/>
        <end position="162"/>
    </location>
</feature>
<keyword evidence="7" id="KW-0482">Metalloprotease</keyword>
<evidence type="ECO:0000259" key="11">
    <source>
        <dbReference type="Pfam" id="PF05193"/>
    </source>
</evidence>
<dbReference type="Pfam" id="PF00675">
    <property type="entry name" value="Peptidase_M16"/>
    <property type="match status" value="1"/>
</dbReference>
<comment type="similarity">
    <text evidence="2 8">Belongs to the peptidase M16 family.</text>
</comment>
<dbReference type="Pfam" id="PF05193">
    <property type="entry name" value="Peptidase_M16_C"/>
    <property type="match status" value="2"/>
</dbReference>
<dbReference type="EMBL" id="PGFJ01000001">
    <property type="protein sequence ID" value="PJJ85027.1"/>
    <property type="molecule type" value="Genomic_DNA"/>
</dbReference>
<evidence type="ECO:0000256" key="7">
    <source>
        <dbReference type="ARBA" id="ARBA00023049"/>
    </source>
</evidence>
<dbReference type="PROSITE" id="PS00143">
    <property type="entry name" value="INSULINASE"/>
    <property type="match status" value="1"/>
</dbReference>
<dbReference type="GO" id="GO:0004222">
    <property type="term" value="F:metalloendopeptidase activity"/>
    <property type="evidence" value="ECO:0007669"/>
    <property type="project" value="InterPro"/>
</dbReference>
<dbReference type="InterPro" id="IPR001431">
    <property type="entry name" value="Pept_M16_Zn_BS"/>
</dbReference>
<gene>
    <name evidence="12" type="ORF">CLV57_2050</name>
</gene>
<dbReference type="OrthoDB" id="9811314at2"/>
<comment type="cofactor">
    <cofactor evidence="1">
        <name>Zn(2+)</name>
        <dbReference type="ChEBI" id="CHEBI:29105"/>
    </cofactor>
</comment>
<dbReference type="AlphaFoldDB" id="A0A2H9VW35"/>
<organism evidence="12 13">
    <name type="scientific">Mucilaginibacter auburnensis</name>
    <dbReference type="NCBI Taxonomy" id="1457233"/>
    <lineage>
        <taxon>Bacteria</taxon>
        <taxon>Pseudomonadati</taxon>
        <taxon>Bacteroidota</taxon>
        <taxon>Sphingobacteriia</taxon>
        <taxon>Sphingobacteriales</taxon>
        <taxon>Sphingobacteriaceae</taxon>
        <taxon>Mucilaginibacter</taxon>
    </lineage>
</organism>
<dbReference type="InterPro" id="IPR011765">
    <property type="entry name" value="Pept_M16_N"/>
</dbReference>
<evidence type="ECO:0000259" key="10">
    <source>
        <dbReference type="Pfam" id="PF00675"/>
    </source>
</evidence>
<reference evidence="12 13" key="1">
    <citation type="submission" date="2017-11" db="EMBL/GenBank/DDBJ databases">
        <title>Genomic Encyclopedia of Archaeal and Bacterial Type Strains, Phase II (KMG-II): From Individual Species to Whole Genera.</title>
        <authorList>
            <person name="Goeker M."/>
        </authorList>
    </citation>
    <scope>NUCLEOTIDE SEQUENCE [LARGE SCALE GENOMIC DNA]</scope>
    <source>
        <strain evidence="12 13">DSM 28175</strain>
    </source>
</reference>
<dbReference type="PANTHER" id="PTHR43690:SF34">
    <property type="entry name" value="ZINC PROTEASE PQQL-LIKE"/>
    <property type="match status" value="1"/>
</dbReference>
<dbReference type="InterPro" id="IPR050626">
    <property type="entry name" value="Peptidase_M16"/>
</dbReference>
<protein>
    <submittedName>
        <fullName evidence="12">Zinc protease</fullName>
    </submittedName>
</protein>
<evidence type="ECO:0000256" key="8">
    <source>
        <dbReference type="RuleBase" id="RU004447"/>
    </source>
</evidence>
<evidence type="ECO:0000256" key="6">
    <source>
        <dbReference type="ARBA" id="ARBA00022833"/>
    </source>
</evidence>
<evidence type="ECO:0000313" key="12">
    <source>
        <dbReference type="EMBL" id="PJJ85027.1"/>
    </source>
</evidence>
<proteinExistence type="inferred from homology"/>
<dbReference type="Gene3D" id="3.30.830.10">
    <property type="entry name" value="Metalloenzyme, LuxS/M16 peptidase-like"/>
    <property type="match status" value="4"/>
</dbReference>
<keyword evidence="9" id="KW-0732">Signal</keyword>
<sequence length="928" mass="103922">MNIKKIFSAVLLTGLYSITYAQTLPFDPAVRTGKLANGFTYYIRHNEEPKNRVVFYLANKVGSVLEDDDQRGLAHFIEHMSFNGTKNFPKNELVDYLQKTGVRFGADLNATTGFDETIYQLPIPSDKPEIVQHGLQIMRDWAQDATLDPAEINKERGVVLEEKRLKKGAGERMQNQYLPLLLNNSIYAKRLPIGTEEVLTTFKPEAIQRFYRDWYRPDLQALMVVGDIDVDKMEKDIKSRFGDLKKPASPRIRPNFTVQLTGKDQYIVVTDPEETNTSIEINIKQPKLNLHTAADYRAFLIRQLVNYMLSQRYADVQRQSAPPFLAAGAGIGEFIGGLDNYSMSITAKPGELEAGFKNAWRLSEQAKRYGFTPTELDRAKNVYLQQLASVLKEKSKTPSDNYVAEYVQYFLHGTASPGIDIEYGISKNVSASLSTDEVNNYLKQVIKGTDRDILITAPEKEKASLPSEQTFMEWMKAVESEHISAFQDVTSKQGLLTAAPIAGKIINSEYNKALNITTLTLSNGAKVLLKATNFKNDQILFTGTSAGGTSLYDIAHFRAADAANIVPSFGAGNYNESELSKYLSGKQFSIRPSIGERTQAVNGASSVNDLEDALQLMYAYLTQPRKDTILFKNTIARAKAALLNRQNDPAQVFNDTVTAVLSSYNIRRARQTAEDLDHIELDQVYSIYKERFADASGFTFVFTGSIDTVAIKPLLEKYIGSLPSLYRNEQAKDLGITSPAGKVSKTVYKGTEDKANVLLFFSGPFDYSFTNQLKVDALKEILQIRLIERLREDEGGVYAPTVGVTYAKYPKARFNFTVSFACAPNNVEQLIAATLDEINKIRNTGPLPVNLDKFKAETQRTIELQLKSNGFWHTYTIGQIQNKEPLDAVNTYSEDVGKITVEDVKKMATQYLGGENFIRMVLLPEKTK</sequence>
<name>A0A2H9VW35_9SPHI</name>
<dbReference type="InterPro" id="IPR011249">
    <property type="entry name" value="Metalloenz_LuxS/M16"/>
</dbReference>
<dbReference type="InterPro" id="IPR007863">
    <property type="entry name" value="Peptidase_M16_C"/>
</dbReference>
<dbReference type="PANTHER" id="PTHR43690">
    <property type="entry name" value="NARDILYSIN"/>
    <property type="match status" value="1"/>
</dbReference>
<keyword evidence="13" id="KW-1185">Reference proteome</keyword>
<evidence type="ECO:0000313" key="13">
    <source>
        <dbReference type="Proteomes" id="UP000242687"/>
    </source>
</evidence>
<keyword evidence="6" id="KW-0862">Zinc</keyword>